<keyword evidence="3" id="KW-1185">Reference proteome</keyword>
<dbReference type="EMBL" id="KV750308">
    <property type="protein sequence ID" value="OCL05358.1"/>
    <property type="molecule type" value="Genomic_DNA"/>
</dbReference>
<sequence>MSVDPLVPAKPRLYLLLLLPLLPIIPVLLIIQLATAGSGENSIGKILAVFELCFAVLAVVAWIVMRRARQSSIAKVETERGGENTRGGLHESTIECHKVQRYAGISS</sequence>
<protein>
    <submittedName>
        <fullName evidence="2">Uncharacterized protein</fullName>
    </submittedName>
</protein>
<dbReference type="Proteomes" id="UP000250140">
    <property type="component" value="Unassembled WGS sequence"/>
</dbReference>
<dbReference type="AlphaFoldDB" id="A0A8E2JQ35"/>
<name>A0A8E2JQ35_9PEZI</name>
<feature type="transmembrane region" description="Helical" evidence="1">
    <location>
        <begin position="46"/>
        <end position="65"/>
    </location>
</feature>
<reference evidence="2 3" key="1">
    <citation type="journal article" date="2016" name="Nat. Commun.">
        <title>Ectomycorrhizal ecology is imprinted in the genome of the dominant symbiotic fungus Cenococcum geophilum.</title>
        <authorList>
            <consortium name="DOE Joint Genome Institute"/>
            <person name="Peter M."/>
            <person name="Kohler A."/>
            <person name="Ohm R.A."/>
            <person name="Kuo A."/>
            <person name="Krutzmann J."/>
            <person name="Morin E."/>
            <person name="Arend M."/>
            <person name="Barry K.W."/>
            <person name="Binder M."/>
            <person name="Choi C."/>
            <person name="Clum A."/>
            <person name="Copeland A."/>
            <person name="Grisel N."/>
            <person name="Haridas S."/>
            <person name="Kipfer T."/>
            <person name="LaButti K."/>
            <person name="Lindquist E."/>
            <person name="Lipzen A."/>
            <person name="Maire R."/>
            <person name="Meier B."/>
            <person name="Mihaltcheva S."/>
            <person name="Molinier V."/>
            <person name="Murat C."/>
            <person name="Poggeler S."/>
            <person name="Quandt C.A."/>
            <person name="Sperisen C."/>
            <person name="Tritt A."/>
            <person name="Tisserant E."/>
            <person name="Crous P.W."/>
            <person name="Henrissat B."/>
            <person name="Nehls U."/>
            <person name="Egli S."/>
            <person name="Spatafora J.W."/>
            <person name="Grigoriev I.V."/>
            <person name="Martin F.M."/>
        </authorList>
    </citation>
    <scope>NUCLEOTIDE SEQUENCE [LARGE SCALE GENOMIC DNA]</scope>
    <source>
        <strain evidence="2 3">CBS 207.34</strain>
    </source>
</reference>
<proteinExistence type="predicted"/>
<accession>A0A8E2JQ35</accession>
<keyword evidence="1" id="KW-0472">Membrane</keyword>
<evidence type="ECO:0000256" key="1">
    <source>
        <dbReference type="SAM" id="Phobius"/>
    </source>
</evidence>
<keyword evidence="1" id="KW-1133">Transmembrane helix</keyword>
<evidence type="ECO:0000313" key="2">
    <source>
        <dbReference type="EMBL" id="OCL05358.1"/>
    </source>
</evidence>
<evidence type="ECO:0000313" key="3">
    <source>
        <dbReference type="Proteomes" id="UP000250140"/>
    </source>
</evidence>
<gene>
    <name evidence="2" type="ORF">AOQ84DRAFT_355978</name>
</gene>
<dbReference type="OrthoDB" id="10533702at2759"/>
<organism evidence="2 3">
    <name type="scientific">Glonium stellatum</name>
    <dbReference type="NCBI Taxonomy" id="574774"/>
    <lineage>
        <taxon>Eukaryota</taxon>
        <taxon>Fungi</taxon>
        <taxon>Dikarya</taxon>
        <taxon>Ascomycota</taxon>
        <taxon>Pezizomycotina</taxon>
        <taxon>Dothideomycetes</taxon>
        <taxon>Pleosporomycetidae</taxon>
        <taxon>Gloniales</taxon>
        <taxon>Gloniaceae</taxon>
        <taxon>Glonium</taxon>
    </lineage>
</organism>
<keyword evidence="1" id="KW-0812">Transmembrane</keyword>
<feature type="transmembrane region" description="Helical" evidence="1">
    <location>
        <begin position="12"/>
        <end position="34"/>
    </location>
</feature>